<dbReference type="eggNOG" id="COG2267">
    <property type="taxonomic scope" value="Bacteria"/>
</dbReference>
<keyword evidence="1" id="KW-0472">Membrane</keyword>
<reference evidence="3 4" key="1">
    <citation type="submission" date="2008-05" db="EMBL/GenBank/DDBJ databases">
        <title>Complete sequence of Chlorobium limicola DSM 245.</title>
        <authorList>
            <consortium name="US DOE Joint Genome Institute"/>
            <person name="Lucas S."/>
            <person name="Copeland A."/>
            <person name="Lapidus A."/>
            <person name="Glavina del Rio T."/>
            <person name="Dalin E."/>
            <person name="Tice H."/>
            <person name="Bruce D."/>
            <person name="Goodwin L."/>
            <person name="Pitluck S."/>
            <person name="Schmutz J."/>
            <person name="Larimer F."/>
            <person name="Land M."/>
            <person name="Hauser L."/>
            <person name="Kyrpides N."/>
            <person name="Ovchinnikova G."/>
            <person name="Zhao F."/>
            <person name="Li T."/>
            <person name="Liu Z."/>
            <person name="Overmann J."/>
            <person name="Bryant D.A."/>
            <person name="Richardson P."/>
        </authorList>
    </citation>
    <scope>NUCLEOTIDE SEQUENCE [LARGE SCALE GENOMIC DNA]</scope>
    <source>
        <strain evidence="4">DSM 245 / NBRC 103803 / 6330</strain>
    </source>
</reference>
<dbReference type="EMBL" id="CP001097">
    <property type="protein sequence ID" value="ACD90377.1"/>
    <property type="molecule type" value="Genomic_DNA"/>
</dbReference>
<dbReference type="SUPFAM" id="SSF53474">
    <property type="entry name" value="alpha/beta-Hydrolases"/>
    <property type="match status" value="1"/>
</dbReference>
<dbReference type="HOGENOM" id="CLU_823048_0_0_10"/>
<dbReference type="InterPro" id="IPR022742">
    <property type="entry name" value="Hydrolase_4"/>
</dbReference>
<accession>B3ECV2</accession>
<gene>
    <name evidence="3" type="ordered locus">Clim_1311</name>
</gene>
<dbReference type="RefSeq" id="WP_012466254.1">
    <property type="nucleotide sequence ID" value="NC_010803.1"/>
</dbReference>
<proteinExistence type="predicted"/>
<evidence type="ECO:0000313" key="4">
    <source>
        <dbReference type="Proteomes" id="UP000008841"/>
    </source>
</evidence>
<feature type="domain" description="Serine aminopeptidase S33" evidence="2">
    <location>
        <begin position="80"/>
        <end position="208"/>
    </location>
</feature>
<evidence type="ECO:0000313" key="3">
    <source>
        <dbReference type="EMBL" id="ACD90377.1"/>
    </source>
</evidence>
<dbReference type="InterPro" id="IPR029058">
    <property type="entry name" value="AB_hydrolase_fold"/>
</dbReference>
<protein>
    <recommendedName>
        <fullName evidence="2">Serine aminopeptidase S33 domain-containing protein</fullName>
    </recommendedName>
</protein>
<evidence type="ECO:0000256" key="1">
    <source>
        <dbReference type="SAM" id="Phobius"/>
    </source>
</evidence>
<name>B3ECV2_CHLL2</name>
<sequence length="329" mass="36753">MHKLLNAIRRRWLLLLISGIVPATLFFILKPRNLPKLVSYPHPAEGYASAARRAENFGVQGKKLMNPLCRLEMMSHKRKTSRAVILVHGYTSCPQQFHELGKRFFELGDNVLIAPLPHHGLAYRLTEDQARLGAEELAAYADEVVDIARGLGDRVVMIGISAGGVTTAWAAQYRSDIDLAVIISPAFGFKEIPVPLTAAVMNMYSLLPDSWSWWDENLKENVPPAYAYPRYSRRALTEILRLGFVVEQAAGKHPPAAKKIVMVFNPNDGSISNERTLQIVERWKAQQATVDSFTFDASLNLGHDIIDPNQPDQKVDIVYPKLIELCGGE</sequence>
<dbReference type="STRING" id="290315.Clim_1311"/>
<dbReference type="Proteomes" id="UP000008841">
    <property type="component" value="Chromosome"/>
</dbReference>
<dbReference type="Gene3D" id="3.40.50.1820">
    <property type="entry name" value="alpha/beta hydrolase"/>
    <property type="match status" value="1"/>
</dbReference>
<dbReference type="KEGG" id="cli:Clim_1311"/>
<keyword evidence="1" id="KW-0812">Transmembrane</keyword>
<dbReference type="Pfam" id="PF12146">
    <property type="entry name" value="Hydrolase_4"/>
    <property type="match status" value="1"/>
</dbReference>
<keyword evidence="1" id="KW-1133">Transmembrane helix</keyword>
<organism evidence="3 4">
    <name type="scientific">Chlorobium limicola (strain DSM 245 / NBRC 103803 / 6330)</name>
    <dbReference type="NCBI Taxonomy" id="290315"/>
    <lineage>
        <taxon>Bacteria</taxon>
        <taxon>Pseudomonadati</taxon>
        <taxon>Chlorobiota</taxon>
        <taxon>Chlorobiia</taxon>
        <taxon>Chlorobiales</taxon>
        <taxon>Chlorobiaceae</taxon>
        <taxon>Chlorobium/Pelodictyon group</taxon>
        <taxon>Chlorobium</taxon>
    </lineage>
</organism>
<feature type="transmembrane region" description="Helical" evidence="1">
    <location>
        <begin position="12"/>
        <end position="29"/>
    </location>
</feature>
<dbReference type="AlphaFoldDB" id="B3ECV2"/>
<evidence type="ECO:0000259" key="2">
    <source>
        <dbReference type="Pfam" id="PF12146"/>
    </source>
</evidence>